<feature type="compositionally biased region" description="Basic and acidic residues" evidence="1">
    <location>
        <begin position="1848"/>
        <end position="1875"/>
    </location>
</feature>
<feature type="compositionally biased region" description="Basic and acidic residues" evidence="1">
    <location>
        <begin position="1887"/>
        <end position="1896"/>
    </location>
</feature>
<feature type="compositionally biased region" description="Basic and acidic residues" evidence="1">
    <location>
        <begin position="1688"/>
        <end position="1705"/>
    </location>
</feature>
<feature type="compositionally biased region" description="Basic and acidic residues" evidence="1">
    <location>
        <begin position="1063"/>
        <end position="1073"/>
    </location>
</feature>
<feature type="region of interest" description="Disordered" evidence="1">
    <location>
        <begin position="180"/>
        <end position="208"/>
    </location>
</feature>
<feature type="compositionally biased region" description="Polar residues" evidence="1">
    <location>
        <begin position="1123"/>
        <end position="1136"/>
    </location>
</feature>
<feature type="compositionally biased region" description="Low complexity" evidence="1">
    <location>
        <begin position="1877"/>
        <end position="1886"/>
    </location>
</feature>
<proteinExistence type="predicted"/>
<gene>
    <name evidence="2" type="ORF">NXF25_019333</name>
</gene>
<feature type="compositionally biased region" description="Polar residues" evidence="1">
    <location>
        <begin position="1494"/>
        <end position="1507"/>
    </location>
</feature>
<feature type="compositionally biased region" description="Basic and acidic residues" evidence="1">
    <location>
        <begin position="1003"/>
        <end position="1012"/>
    </location>
</feature>
<sequence length="1963" mass="206869">MLSRFNNPTADGSGSISSASSTTSGDVHPAGPMSLAVTPDSPTDASAFVPAKKEDRPQPEGASCDATAGNAAAGAGTLTECGQRMTEQAPKSGGTRPQSLGPSPPGTDPLDTRIVMGEETHCLGAAGQDALGALPGEEASDVVQHEGSAAPAACQGAPLSSAARDFANRHPYVSVAPKAQETAAAGVSPLSQDEPMADVPSPTPTLAKDLAKAPCSLDAELYFTAPSTPIRTVFPSLRQAPFPKDSLSEEQNDVDSEGLGSPPTSPSGSYITAEGGSWTSSGTASSSPSCSPNLLAEAEAVEVPAAAAEEASSELDLREGEAKVSGGTGPLLGYEGIFQGLSFMPYPVEEDEGVPLEEEGWLGQSALPPKADHLAWDPNGDDSEDDADLSPSPLEDSERASPLYDADVGDFAQRGSGACPFARPLTAISGLPSELLGVGPAEAGEPAGLRRQPPASPPEDGTETAESDQMIPAVFLPFRGSLLFEAVSMEITLFPQGEVVENDALYGAEEDDSTSVSFLHSLSETSLDEGVDETFAYPDDTSPSSDLASEEGEDEKRPYSVEPHAGVTERVEAKEEDLGRGPSHPESESEMEVSSEAYDGDEDTVRGAGEEPPPSTGEAEDKSVPQEDEWTQEEDPRTPPTSFRPESPDSTSSRNSCVSPLGPGDETLLEPDSVATSEDSASPTQDETEDASFKELVPAHLSPTHLPAPDVQSTQLVLGGVAECGECLIACFDTDDELDNQPPLTPEDSPSLAPFAEEWVGQVSAASVISLGWHHPACPVELEELEAVDHNDPSSLDMGARLEESEKRLLELLDQDGAAGRSSEDLEQADGATLEASSEKEPPFASFLLESKVALLEQPEVSRADAETTQDSLLVCLESEDELEEASSLDQLNNNEERAMAAFCEAKSDSLLALSHTPENVLVEDNGVLLDASGALPLESPPDVEEAAELQNWSLCGTQSSSIDPEIEDYTGHSSSEEVVVDDTAAPSLSELCLETGETETLNGRETRDGERYLTPAQVETGSHAGDVSEEDLEKAEEPLDLSREELVDAEENPPNVVGALEEPERGLYEEGHAGPNWGTPLEEDASEPESEEGSNADVGAEIPPAENLQADSRCFPADATPQLESEGSATQQGDAHNLASQLSGLKDSNMNVLWDNEAKAILGSTDPTGAPDVFATSEETTGPREEVGETIEQVDSVEREEPVERPQVENAPTPELCGAEVTLQQGTQALRDGEGAESVESPHDVGDGRLLDTKTGTVEAVPGVFPVEHVDQTLSGTSDDVLLREEHPKVQKKTFAEALVQGLLPILETRHPRLEGEADAPLFSPDTLEGSYSHLESSFLTAPEEVSNETTLLAPSSDSGREEFVTPNQTWGSPNVLVEESPSPQDLEAVTAELENLMVEVENVDSEGLETPPHGSPQQSMAVCLHYNVLAQIPMVTSRPAAKPRDASPELRRHQHIFLASEDEIYLSDFHETQDRHVEVEQAEADEDLTTAGPETSTPTVPNQRQATGALFQTDGGSTLSPRALEDHQQVSSMLQGSFGNLEERRVEAAHLISSLLVAEAQHLLGSLKENVLESFCGDHLEEAVEAKRSEELEGARTLGQEAAEDRELSAGPSCEEAKAEDQAEVAAEGGTGEVLPVSEATHGKDALPQGSSPNEAAQLDVEDVASASEEDAAEVRDGSPPQSSPEDLRRPEASRMADEKITEALEGVDQEDSSFEEASSSRDSPIPPASPSGGTSSPETRGGPSERPSSPALEEARVAPPPAPTSQFPEVPPVFSLILPPSPPSEGPAQGPSATSRLAPSTAGPCAEHTPAKETLLRDAPKPPVEALQTDSSPMPGHPPQLPGAKDARGRNPLPGHRDSRAKYLGTAREKRGSRGSFPPASSSSEERELETLREAGMMLLDEKTALVGKRVQDVNHEGSSNDSESNEGSLPELEDPNVPVPRTAPTAQSQLTHTLGTGEE</sequence>
<feature type="compositionally biased region" description="Low complexity" evidence="1">
    <location>
        <begin position="257"/>
        <end position="310"/>
    </location>
</feature>
<feature type="compositionally biased region" description="Basic and acidic residues" evidence="1">
    <location>
        <begin position="1197"/>
        <end position="1208"/>
    </location>
</feature>
<feature type="region of interest" description="Disordered" evidence="1">
    <location>
        <begin position="1486"/>
        <end position="1507"/>
    </location>
</feature>
<feature type="compositionally biased region" description="Low complexity" evidence="1">
    <location>
        <begin position="61"/>
        <end position="76"/>
    </location>
</feature>
<feature type="region of interest" description="Disordered" evidence="1">
    <location>
        <begin position="1599"/>
        <end position="1963"/>
    </location>
</feature>
<feature type="compositionally biased region" description="Acidic residues" evidence="1">
    <location>
        <begin position="349"/>
        <end position="360"/>
    </location>
</feature>
<feature type="region of interest" description="Disordered" evidence="1">
    <location>
        <begin position="996"/>
        <end position="1136"/>
    </location>
</feature>
<protein>
    <submittedName>
        <fullName evidence="2">Uncharacterized protein</fullName>
    </submittedName>
</protein>
<feature type="compositionally biased region" description="Basic and acidic residues" evidence="1">
    <location>
        <begin position="1812"/>
        <end position="1823"/>
    </location>
</feature>
<feature type="compositionally biased region" description="Polar residues" evidence="1">
    <location>
        <begin position="648"/>
        <end position="658"/>
    </location>
</feature>
<feature type="region of interest" description="Disordered" evidence="1">
    <location>
        <begin position="1163"/>
        <end position="1218"/>
    </location>
</feature>
<reference evidence="2 3" key="1">
    <citation type="journal article" date="2024" name="Proc. Natl. Acad. Sci. U.S.A.">
        <title>The genetic regulatory architecture and epigenomic basis for age-related changes in rattlesnake venom.</title>
        <authorList>
            <person name="Hogan M.P."/>
            <person name="Holding M.L."/>
            <person name="Nystrom G.S."/>
            <person name="Colston T.J."/>
            <person name="Bartlett D.A."/>
            <person name="Mason A.J."/>
            <person name="Ellsworth S.A."/>
            <person name="Rautsaw R.M."/>
            <person name="Lawrence K.C."/>
            <person name="Strickland J.L."/>
            <person name="He B."/>
            <person name="Fraser P."/>
            <person name="Margres M.J."/>
            <person name="Gilbert D.M."/>
            <person name="Gibbs H.L."/>
            <person name="Parkinson C.L."/>
            <person name="Rokyta D.R."/>
        </authorList>
    </citation>
    <scope>NUCLEOTIDE SEQUENCE [LARGE SCALE GENOMIC DNA]</scope>
    <source>
        <strain evidence="2">DRR0105</strain>
    </source>
</reference>
<evidence type="ECO:0000313" key="3">
    <source>
        <dbReference type="Proteomes" id="UP001474421"/>
    </source>
</evidence>
<dbReference type="EMBL" id="JAOTOJ010000008">
    <property type="protein sequence ID" value="KAK9395972.1"/>
    <property type="molecule type" value="Genomic_DNA"/>
</dbReference>
<feature type="region of interest" description="Disordered" evidence="1">
    <location>
        <begin position="529"/>
        <end position="697"/>
    </location>
</feature>
<feature type="compositionally biased region" description="Basic and acidic residues" evidence="1">
    <location>
        <begin position="567"/>
        <end position="587"/>
    </location>
</feature>
<feature type="compositionally biased region" description="Polar residues" evidence="1">
    <location>
        <begin position="1948"/>
        <end position="1963"/>
    </location>
</feature>
<feature type="compositionally biased region" description="Acidic residues" evidence="1">
    <location>
        <begin position="1708"/>
        <end position="1717"/>
    </location>
</feature>
<evidence type="ECO:0000256" key="1">
    <source>
        <dbReference type="SAM" id="MobiDB-lite"/>
    </source>
</evidence>
<accession>A0AAW1B1P7</accession>
<name>A0AAW1B1P7_CROAD</name>
<keyword evidence="3" id="KW-1185">Reference proteome</keyword>
<feature type="region of interest" description="Disordered" evidence="1">
    <location>
        <begin position="349"/>
        <end position="408"/>
    </location>
</feature>
<feature type="compositionally biased region" description="Polar residues" evidence="1">
    <location>
        <begin position="674"/>
        <end position="685"/>
    </location>
</feature>
<feature type="compositionally biased region" description="Acidic residues" evidence="1">
    <location>
        <begin position="1662"/>
        <end position="1674"/>
    </location>
</feature>
<feature type="compositionally biased region" description="Acidic residues" evidence="1">
    <location>
        <begin position="379"/>
        <end position="388"/>
    </location>
</feature>
<feature type="compositionally biased region" description="Basic and acidic residues" evidence="1">
    <location>
        <begin position="1903"/>
        <end position="1919"/>
    </location>
</feature>
<feature type="region of interest" description="Disordered" evidence="1">
    <location>
        <begin position="240"/>
        <end position="329"/>
    </location>
</feature>
<feature type="compositionally biased region" description="Low complexity" evidence="1">
    <location>
        <begin position="9"/>
        <end position="26"/>
    </location>
</feature>
<feature type="region of interest" description="Disordered" evidence="1">
    <location>
        <begin position="137"/>
        <end position="156"/>
    </location>
</feature>
<feature type="region of interest" description="Disordered" evidence="1">
    <location>
        <begin position="436"/>
        <end position="469"/>
    </location>
</feature>
<feature type="compositionally biased region" description="Low complexity" evidence="1">
    <location>
        <begin position="1733"/>
        <end position="1747"/>
    </location>
</feature>
<dbReference type="Proteomes" id="UP001474421">
    <property type="component" value="Unassembled WGS sequence"/>
</dbReference>
<feature type="compositionally biased region" description="Low complexity" evidence="1">
    <location>
        <begin position="1920"/>
        <end position="1932"/>
    </location>
</feature>
<comment type="caution">
    <text evidence="2">The sequence shown here is derived from an EMBL/GenBank/DDBJ whole genome shotgun (WGS) entry which is preliminary data.</text>
</comment>
<feature type="compositionally biased region" description="Basic and acidic residues" evidence="1">
    <location>
        <begin position="1036"/>
        <end position="1047"/>
    </location>
</feature>
<feature type="region of interest" description="Disordered" evidence="1">
    <location>
        <begin position="817"/>
        <end position="842"/>
    </location>
</feature>
<feature type="compositionally biased region" description="Acidic residues" evidence="1">
    <location>
        <begin position="588"/>
        <end position="602"/>
    </location>
</feature>
<feature type="region of interest" description="Disordered" evidence="1">
    <location>
        <begin position="1353"/>
        <end position="1377"/>
    </location>
</feature>
<feature type="compositionally biased region" description="Acidic residues" evidence="1">
    <location>
        <begin position="1082"/>
        <end position="1095"/>
    </location>
</feature>
<evidence type="ECO:0000313" key="2">
    <source>
        <dbReference type="EMBL" id="KAK9395972.1"/>
    </source>
</evidence>
<organism evidence="2 3">
    <name type="scientific">Crotalus adamanteus</name>
    <name type="common">Eastern diamondback rattlesnake</name>
    <dbReference type="NCBI Taxonomy" id="8729"/>
    <lineage>
        <taxon>Eukaryota</taxon>
        <taxon>Metazoa</taxon>
        <taxon>Chordata</taxon>
        <taxon>Craniata</taxon>
        <taxon>Vertebrata</taxon>
        <taxon>Euteleostomi</taxon>
        <taxon>Lepidosauria</taxon>
        <taxon>Squamata</taxon>
        <taxon>Bifurcata</taxon>
        <taxon>Unidentata</taxon>
        <taxon>Episquamata</taxon>
        <taxon>Toxicofera</taxon>
        <taxon>Serpentes</taxon>
        <taxon>Colubroidea</taxon>
        <taxon>Viperidae</taxon>
        <taxon>Crotalinae</taxon>
        <taxon>Crotalus</taxon>
    </lineage>
</organism>
<feature type="region of interest" description="Disordered" evidence="1">
    <location>
        <begin position="1"/>
        <end position="112"/>
    </location>
</feature>